<dbReference type="InterPro" id="IPR050306">
    <property type="entry name" value="PfkB_Carbo_kinase"/>
</dbReference>
<keyword evidence="3" id="KW-0418">Kinase</keyword>
<dbReference type="InterPro" id="IPR029056">
    <property type="entry name" value="Ribokinase-like"/>
</dbReference>
<dbReference type="SUPFAM" id="SSF53613">
    <property type="entry name" value="Ribokinase-like"/>
    <property type="match status" value="1"/>
</dbReference>
<comment type="similarity">
    <text evidence="1">Belongs to the carbohydrate kinase PfkB family.</text>
</comment>
<protein>
    <recommendedName>
        <fullName evidence="4">Carbohydrate kinase PfkB domain-containing protein</fullName>
    </recommendedName>
</protein>
<dbReference type="GO" id="GO:0019698">
    <property type="term" value="P:D-galacturonate catabolic process"/>
    <property type="evidence" value="ECO:0007669"/>
    <property type="project" value="TreeGrafter"/>
</dbReference>
<name>A0A2G8R8A1_9RHOB</name>
<dbReference type="PANTHER" id="PTHR43085:SF15">
    <property type="entry name" value="2-DEHYDRO-3-DEOXYGLUCONOKINASE"/>
    <property type="match status" value="1"/>
</dbReference>
<evidence type="ECO:0000313" key="5">
    <source>
        <dbReference type="EMBL" id="PIL17767.1"/>
    </source>
</evidence>
<accession>A0A2G8R8A1</accession>
<organism evidence="5 6">
    <name type="scientific">Puniceibacterium antarcticum</name>
    <dbReference type="NCBI Taxonomy" id="1206336"/>
    <lineage>
        <taxon>Bacteria</taxon>
        <taxon>Pseudomonadati</taxon>
        <taxon>Pseudomonadota</taxon>
        <taxon>Alphaproteobacteria</taxon>
        <taxon>Rhodobacterales</taxon>
        <taxon>Paracoccaceae</taxon>
        <taxon>Puniceibacterium</taxon>
    </lineage>
</organism>
<dbReference type="EMBL" id="AWWI01000157">
    <property type="protein sequence ID" value="PIL17767.1"/>
    <property type="molecule type" value="Genomic_DNA"/>
</dbReference>
<dbReference type="PANTHER" id="PTHR43085">
    <property type="entry name" value="HEXOKINASE FAMILY MEMBER"/>
    <property type="match status" value="1"/>
</dbReference>
<evidence type="ECO:0000256" key="1">
    <source>
        <dbReference type="ARBA" id="ARBA00010688"/>
    </source>
</evidence>
<dbReference type="OrthoDB" id="9776822at2"/>
<reference evidence="5 6" key="1">
    <citation type="submission" date="2013-09" db="EMBL/GenBank/DDBJ databases">
        <title>Genome sequencing of Phaeobacter antarcticus sp. nov. SM1211.</title>
        <authorList>
            <person name="Zhang X.-Y."/>
            <person name="Liu C."/>
            <person name="Chen X.-L."/>
            <person name="Xie B.-B."/>
            <person name="Qin Q.-L."/>
            <person name="Rong J.-C."/>
            <person name="Zhang Y.-Z."/>
        </authorList>
    </citation>
    <scope>NUCLEOTIDE SEQUENCE [LARGE SCALE GENOMIC DNA]</scope>
    <source>
        <strain evidence="5 6">SM1211</strain>
    </source>
</reference>
<gene>
    <name evidence="5" type="ORF">P775_23265</name>
</gene>
<dbReference type="AlphaFoldDB" id="A0A2G8R8A1"/>
<dbReference type="GO" id="GO:0042840">
    <property type="term" value="P:D-glucuronate catabolic process"/>
    <property type="evidence" value="ECO:0007669"/>
    <property type="project" value="TreeGrafter"/>
</dbReference>
<evidence type="ECO:0000259" key="4">
    <source>
        <dbReference type="Pfam" id="PF00294"/>
    </source>
</evidence>
<proteinExistence type="inferred from homology"/>
<keyword evidence="2" id="KW-0808">Transferase</keyword>
<evidence type="ECO:0000313" key="6">
    <source>
        <dbReference type="Proteomes" id="UP000231259"/>
    </source>
</evidence>
<dbReference type="Gene3D" id="3.40.1190.20">
    <property type="match status" value="1"/>
</dbReference>
<evidence type="ECO:0000256" key="3">
    <source>
        <dbReference type="ARBA" id="ARBA00022777"/>
    </source>
</evidence>
<dbReference type="GO" id="GO:0008673">
    <property type="term" value="F:2-dehydro-3-deoxygluconokinase activity"/>
    <property type="evidence" value="ECO:0007669"/>
    <property type="project" value="TreeGrafter"/>
</dbReference>
<sequence>MTSRFGLLSIGECMVELSGGENALYRQGFAGDTLNTAWHARAALPPEIPVGYFTAVGMDSMSDRMLAFLQQAGITHDSILRIPGRRPGLYMIDQRDGDRHFTYWRETSAARLMAEDIDVLHAAFAGAAYLYLSGITLAILSPEARAQLFYAARVAQEDGAKLVFDPNIRPALWTDAAEMRAVIEDAASCCDIILPSFDDEATHFGDQSPKDICLRYQRLTQGRAEIVVRDGGRPVHLLCAFKDIEVIPVPTVARVVDATGAGDSFSGGYLAARMIGHTPLEAVAAGITTAAQVIGHHGAIPL</sequence>
<dbReference type="Pfam" id="PF00294">
    <property type="entry name" value="PfkB"/>
    <property type="match status" value="1"/>
</dbReference>
<feature type="domain" description="Carbohydrate kinase PfkB" evidence="4">
    <location>
        <begin position="8"/>
        <end position="300"/>
    </location>
</feature>
<dbReference type="GO" id="GO:0006974">
    <property type="term" value="P:DNA damage response"/>
    <property type="evidence" value="ECO:0007669"/>
    <property type="project" value="TreeGrafter"/>
</dbReference>
<comment type="caution">
    <text evidence="5">The sequence shown here is derived from an EMBL/GenBank/DDBJ whole genome shotgun (WGS) entry which is preliminary data.</text>
</comment>
<dbReference type="InterPro" id="IPR011611">
    <property type="entry name" value="PfkB_dom"/>
</dbReference>
<evidence type="ECO:0000256" key="2">
    <source>
        <dbReference type="ARBA" id="ARBA00022679"/>
    </source>
</evidence>
<dbReference type="Proteomes" id="UP000231259">
    <property type="component" value="Unassembled WGS sequence"/>
</dbReference>
<keyword evidence="6" id="KW-1185">Reference proteome</keyword>
<dbReference type="GO" id="GO:0005829">
    <property type="term" value="C:cytosol"/>
    <property type="evidence" value="ECO:0007669"/>
    <property type="project" value="TreeGrafter"/>
</dbReference>
<dbReference type="RefSeq" id="WP_099913040.1">
    <property type="nucleotide sequence ID" value="NZ_AWWI01000157.1"/>
</dbReference>
<dbReference type="CDD" id="cd01166">
    <property type="entry name" value="KdgK"/>
    <property type="match status" value="1"/>
</dbReference>